<dbReference type="STRING" id="1178482.AR456_00700"/>
<feature type="transmembrane region" description="Helical" evidence="9">
    <location>
        <begin position="88"/>
        <end position="109"/>
    </location>
</feature>
<evidence type="ECO:0000256" key="7">
    <source>
        <dbReference type="ARBA" id="ARBA00023136"/>
    </source>
</evidence>
<dbReference type="GO" id="GO:0005886">
    <property type="term" value="C:plasma membrane"/>
    <property type="evidence" value="ECO:0007669"/>
    <property type="project" value="UniProtKB-SubCell"/>
</dbReference>
<dbReference type="eggNOG" id="COG3090">
    <property type="taxonomic scope" value="Bacteria"/>
</dbReference>
<comment type="subcellular location">
    <subcellularLocation>
        <location evidence="1 9">Cell inner membrane</location>
        <topology evidence="1 9">Multi-pass membrane protein</topology>
    </subcellularLocation>
</comment>
<evidence type="ECO:0000256" key="4">
    <source>
        <dbReference type="ARBA" id="ARBA00022519"/>
    </source>
</evidence>
<reference evidence="11 12" key="1">
    <citation type="submission" date="2013-08" db="EMBL/GenBank/DDBJ databases">
        <title>draft genome of Halomonas huanghegensis, strain BJGMM-B45T.</title>
        <authorList>
            <person name="Miao C."/>
            <person name="Wan Y."/>
            <person name="Jin W."/>
        </authorList>
    </citation>
    <scope>NUCLEOTIDE SEQUENCE [LARGE SCALE GENOMIC DNA]</scope>
    <source>
        <strain evidence="11 12">BJGMM-B45</strain>
    </source>
</reference>
<dbReference type="Proteomes" id="UP000019113">
    <property type="component" value="Unassembled WGS sequence"/>
</dbReference>
<evidence type="ECO:0000259" key="10">
    <source>
        <dbReference type="Pfam" id="PF04290"/>
    </source>
</evidence>
<dbReference type="RefSeq" id="WP_021821099.1">
    <property type="nucleotide sequence ID" value="NZ_AVBC01000056.1"/>
</dbReference>
<evidence type="ECO:0000256" key="3">
    <source>
        <dbReference type="ARBA" id="ARBA00022475"/>
    </source>
</evidence>
<feature type="transmembrane region" description="Helical" evidence="9">
    <location>
        <begin position="12"/>
        <end position="29"/>
    </location>
</feature>
<keyword evidence="6 9" id="KW-1133">Transmembrane helix</keyword>
<dbReference type="PANTHER" id="PTHR35011:SF10">
    <property type="entry name" value="TRAP TRANSPORTER SMALL PERMEASE PROTEIN"/>
    <property type="match status" value="1"/>
</dbReference>
<evidence type="ECO:0000256" key="8">
    <source>
        <dbReference type="ARBA" id="ARBA00038436"/>
    </source>
</evidence>
<keyword evidence="12" id="KW-1185">Reference proteome</keyword>
<evidence type="ECO:0000256" key="2">
    <source>
        <dbReference type="ARBA" id="ARBA00022448"/>
    </source>
</evidence>
<keyword evidence="7 9" id="KW-0472">Membrane</keyword>
<feature type="transmembrane region" description="Helical" evidence="9">
    <location>
        <begin position="49"/>
        <end position="67"/>
    </location>
</feature>
<dbReference type="PANTHER" id="PTHR35011">
    <property type="entry name" value="2,3-DIKETO-L-GULONATE TRAP TRANSPORTER SMALL PERMEASE PROTEIN YIAM"/>
    <property type="match status" value="1"/>
</dbReference>
<name>W1N2J4_9GAMM</name>
<evidence type="ECO:0000256" key="1">
    <source>
        <dbReference type="ARBA" id="ARBA00004429"/>
    </source>
</evidence>
<evidence type="ECO:0000313" key="11">
    <source>
        <dbReference type="EMBL" id="ERL49195.1"/>
    </source>
</evidence>
<keyword evidence="2 9" id="KW-0813">Transport</keyword>
<dbReference type="InterPro" id="IPR055348">
    <property type="entry name" value="DctQ"/>
</dbReference>
<protein>
    <recommendedName>
        <fullName evidence="9">TRAP transporter small permease protein</fullName>
    </recommendedName>
</protein>
<organism evidence="11 12">
    <name type="scientific">Halomonas huangheensis</name>
    <dbReference type="NCBI Taxonomy" id="1178482"/>
    <lineage>
        <taxon>Bacteria</taxon>
        <taxon>Pseudomonadati</taxon>
        <taxon>Pseudomonadota</taxon>
        <taxon>Gammaproteobacteria</taxon>
        <taxon>Oceanospirillales</taxon>
        <taxon>Halomonadaceae</taxon>
        <taxon>Halomonas</taxon>
    </lineage>
</organism>
<dbReference type="PATRIC" id="fig|1178482.3.peg.4134"/>
<gene>
    <name evidence="11" type="ORF">BJB45_21395</name>
</gene>
<dbReference type="GO" id="GO:0022857">
    <property type="term" value="F:transmembrane transporter activity"/>
    <property type="evidence" value="ECO:0007669"/>
    <property type="project" value="UniProtKB-UniRule"/>
</dbReference>
<dbReference type="OrthoDB" id="2877624at2"/>
<keyword evidence="5 9" id="KW-0812">Transmembrane</keyword>
<dbReference type="EMBL" id="AVBC01000056">
    <property type="protein sequence ID" value="ERL49195.1"/>
    <property type="molecule type" value="Genomic_DNA"/>
</dbReference>
<dbReference type="KEGG" id="hhu:AR456_00700"/>
<evidence type="ECO:0000256" key="9">
    <source>
        <dbReference type="RuleBase" id="RU369079"/>
    </source>
</evidence>
<accession>W1N2J4</accession>
<sequence>MIRAFMQKIDAAFTAVAVVAIASLMLLVVADVSLRYGLGEPLFFAHDVVALYLTPALFFFGVGPTYWRDEHLAVDLLVLKLPIRSRALTDLVGAMIGVFIFVLLVWVSWDRAWASFSNDERIASIVPWPAWLSYMLVPIGSLAMVLVCIARLMLAIQAAITGRHPSKPEHSKDGEDTA</sequence>
<dbReference type="Pfam" id="PF04290">
    <property type="entry name" value="DctQ"/>
    <property type="match status" value="1"/>
</dbReference>
<keyword evidence="3" id="KW-1003">Cell membrane</keyword>
<comment type="caution">
    <text evidence="11">The sequence shown here is derived from an EMBL/GenBank/DDBJ whole genome shotgun (WGS) entry which is preliminary data.</text>
</comment>
<dbReference type="GO" id="GO:0015740">
    <property type="term" value="P:C4-dicarboxylate transport"/>
    <property type="evidence" value="ECO:0007669"/>
    <property type="project" value="TreeGrafter"/>
</dbReference>
<keyword evidence="4 9" id="KW-0997">Cell inner membrane</keyword>
<evidence type="ECO:0000256" key="6">
    <source>
        <dbReference type="ARBA" id="ARBA00022989"/>
    </source>
</evidence>
<dbReference type="InterPro" id="IPR007387">
    <property type="entry name" value="TRAP_DctQ"/>
</dbReference>
<feature type="transmembrane region" description="Helical" evidence="9">
    <location>
        <begin position="129"/>
        <end position="154"/>
    </location>
</feature>
<evidence type="ECO:0000256" key="5">
    <source>
        <dbReference type="ARBA" id="ARBA00022692"/>
    </source>
</evidence>
<comment type="function">
    <text evidence="9">Part of the tripartite ATP-independent periplasmic (TRAP) transport system.</text>
</comment>
<dbReference type="AlphaFoldDB" id="W1N2J4"/>
<feature type="domain" description="Tripartite ATP-independent periplasmic transporters DctQ component" evidence="10">
    <location>
        <begin position="24"/>
        <end position="156"/>
    </location>
</feature>
<proteinExistence type="inferred from homology"/>
<evidence type="ECO:0000313" key="12">
    <source>
        <dbReference type="Proteomes" id="UP000019113"/>
    </source>
</evidence>
<comment type="similarity">
    <text evidence="8 9">Belongs to the TRAP transporter small permease family.</text>
</comment>
<comment type="subunit">
    <text evidence="9">The complex comprises the extracytoplasmic solute receptor protein and the two transmembrane proteins.</text>
</comment>